<evidence type="ECO:0000256" key="1">
    <source>
        <dbReference type="SAM" id="SignalP"/>
    </source>
</evidence>
<evidence type="ECO:0000313" key="2">
    <source>
        <dbReference type="EMBL" id="KAA3760646.1"/>
    </source>
</evidence>
<dbReference type="AlphaFoldDB" id="A0A7J4XF42"/>
<proteinExistence type="predicted"/>
<keyword evidence="1" id="KW-0732">Signal</keyword>
<dbReference type="InterPro" id="IPR024339">
    <property type="entry name" value="DUF3836"/>
</dbReference>
<sequence length="166" mass="19532">MKATVFFRMIVLAAMAVIGITNAELKAQEENFVTNEIKDGDLVTSKVIYRMDGSLYRHMKYDFSYDNQKRMTAKEAFKWDGSRDKWVPYFKITYLYGGNEITMEYARWNERHKAYIDSVEKSVYELNADNMPVAYVNYKWNEAGKDWSLNTLNKCDNDFELIAIAY</sequence>
<dbReference type="Proteomes" id="UP000422221">
    <property type="component" value="Unassembled WGS sequence"/>
</dbReference>
<evidence type="ECO:0000313" key="3">
    <source>
        <dbReference type="Proteomes" id="UP000422221"/>
    </source>
</evidence>
<feature type="signal peptide" evidence="1">
    <location>
        <begin position="1"/>
        <end position="23"/>
    </location>
</feature>
<feature type="chain" id="PRO_5029460499" evidence="1">
    <location>
        <begin position="24"/>
        <end position="166"/>
    </location>
</feature>
<accession>A0A7J4XF42</accession>
<gene>
    <name evidence="2" type="ORF">F3F73_17380</name>
</gene>
<dbReference type="RefSeq" id="WP_005926491.1">
    <property type="nucleotide sequence ID" value="NZ_CABKSE010000001.1"/>
</dbReference>
<comment type="caution">
    <text evidence="2">The sequence shown here is derived from an EMBL/GenBank/DDBJ whole genome shotgun (WGS) entry which is preliminary data.</text>
</comment>
<name>A0A7J4XF42_9BACE</name>
<organism evidence="2 3">
    <name type="scientific">Bacteroides salyersiae</name>
    <dbReference type="NCBI Taxonomy" id="291644"/>
    <lineage>
        <taxon>Bacteria</taxon>
        <taxon>Pseudomonadati</taxon>
        <taxon>Bacteroidota</taxon>
        <taxon>Bacteroidia</taxon>
        <taxon>Bacteroidales</taxon>
        <taxon>Bacteroidaceae</taxon>
        <taxon>Bacteroides</taxon>
    </lineage>
</organism>
<reference evidence="2 3" key="1">
    <citation type="journal article" date="2019" name="Nat. Med.">
        <title>A library of human gut bacterial isolates paired with longitudinal multiomics data enables mechanistic microbiome research.</title>
        <authorList>
            <person name="Poyet M."/>
            <person name="Groussin M."/>
            <person name="Gibbons S.M."/>
            <person name="Avila-Pacheco J."/>
            <person name="Jiang X."/>
            <person name="Kearney S.M."/>
            <person name="Perrotta A.R."/>
            <person name="Berdy B."/>
            <person name="Zhao S."/>
            <person name="Lieberman T.D."/>
            <person name="Swanson P.K."/>
            <person name="Smith M."/>
            <person name="Roesemann S."/>
            <person name="Alexander J.E."/>
            <person name="Rich S.A."/>
            <person name="Livny J."/>
            <person name="Vlamakis H."/>
            <person name="Clish C."/>
            <person name="Bullock K."/>
            <person name="Deik A."/>
            <person name="Scott J."/>
            <person name="Pierce K.A."/>
            <person name="Xavier R.J."/>
            <person name="Alm E.J."/>
        </authorList>
    </citation>
    <scope>NUCLEOTIDE SEQUENCE [LARGE SCALE GENOMIC DNA]</scope>
    <source>
        <strain evidence="2 3">BIOML-A10</strain>
    </source>
</reference>
<dbReference type="EMBL" id="VWMK01000019">
    <property type="protein sequence ID" value="KAA3760646.1"/>
    <property type="molecule type" value="Genomic_DNA"/>
</dbReference>
<dbReference type="Pfam" id="PF12930">
    <property type="entry name" value="DUF3836"/>
    <property type="match status" value="1"/>
</dbReference>
<dbReference type="GeneID" id="93115626"/>
<protein>
    <submittedName>
        <fullName evidence="2">DUF3836 domain-containing protein</fullName>
    </submittedName>
</protein>
<dbReference type="Gene3D" id="2.40.128.720">
    <property type="match status" value="1"/>
</dbReference>